<protein>
    <submittedName>
        <fullName evidence="1">Putative LOC100709668 [Oreochromis niloticus]</fullName>
    </submittedName>
</protein>
<name>A0A0K2UL34_LEPSM</name>
<accession>A0A0K2UL34</accession>
<dbReference type="EMBL" id="HACA01021454">
    <property type="protein sequence ID" value="CDW38815.1"/>
    <property type="molecule type" value="Transcribed_RNA"/>
</dbReference>
<dbReference type="AlphaFoldDB" id="A0A0K2UL34"/>
<feature type="non-terminal residue" evidence="1">
    <location>
        <position position="1"/>
    </location>
</feature>
<dbReference type="InterPro" id="IPR043128">
    <property type="entry name" value="Rev_trsase/Diguanyl_cyclase"/>
</dbReference>
<proteinExistence type="predicted"/>
<dbReference type="Gene3D" id="3.10.10.10">
    <property type="entry name" value="HIV Type 1 Reverse Transcriptase, subunit A, domain 1"/>
    <property type="match status" value="1"/>
</dbReference>
<dbReference type="OrthoDB" id="6379928at2759"/>
<sequence length="71" mass="7849">LIINTSLVHFRYNVLSCGLASAPAIVEAPQVKLFQGVKVVKLYIGDVLDFLRSKEEHIITLGEVFSSDSRC</sequence>
<dbReference type="GO" id="GO:0071897">
    <property type="term" value="P:DNA biosynthetic process"/>
    <property type="evidence" value="ECO:0007669"/>
    <property type="project" value="UniProtKB-ARBA"/>
</dbReference>
<dbReference type="SUPFAM" id="SSF56672">
    <property type="entry name" value="DNA/RNA polymerases"/>
    <property type="match status" value="1"/>
</dbReference>
<evidence type="ECO:0000313" key="1">
    <source>
        <dbReference type="EMBL" id="CDW38815.1"/>
    </source>
</evidence>
<dbReference type="Gene3D" id="3.30.70.270">
    <property type="match status" value="1"/>
</dbReference>
<reference evidence="1" key="1">
    <citation type="submission" date="2014-05" db="EMBL/GenBank/DDBJ databases">
        <authorList>
            <person name="Chronopoulou M."/>
        </authorList>
    </citation>
    <scope>NUCLEOTIDE SEQUENCE</scope>
    <source>
        <tissue evidence="1">Whole organism</tissue>
    </source>
</reference>
<dbReference type="InterPro" id="IPR043502">
    <property type="entry name" value="DNA/RNA_pol_sf"/>
</dbReference>
<organism evidence="1">
    <name type="scientific">Lepeophtheirus salmonis</name>
    <name type="common">Salmon louse</name>
    <name type="synonym">Caligus salmonis</name>
    <dbReference type="NCBI Taxonomy" id="72036"/>
    <lineage>
        <taxon>Eukaryota</taxon>
        <taxon>Metazoa</taxon>
        <taxon>Ecdysozoa</taxon>
        <taxon>Arthropoda</taxon>
        <taxon>Crustacea</taxon>
        <taxon>Multicrustacea</taxon>
        <taxon>Hexanauplia</taxon>
        <taxon>Copepoda</taxon>
        <taxon>Siphonostomatoida</taxon>
        <taxon>Caligidae</taxon>
        <taxon>Lepeophtheirus</taxon>
    </lineage>
</organism>